<organism evidence="1 2">
    <name type="scientific">Novosphingobium malaysiense</name>
    <dbReference type="NCBI Taxonomy" id="1348853"/>
    <lineage>
        <taxon>Bacteria</taxon>
        <taxon>Pseudomonadati</taxon>
        <taxon>Pseudomonadota</taxon>
        <taxon>Alphaproteobacteria</taxon>
        <taxon>Sphingomonadales</taxon>
        <taxon>Sphingomonadaceae</taxon>
        <taxon>Novosphingobium</taxon>
    </lineage>
</organism>
<dbReference type="Pfam" id="PF10094">
    <property type="entry name" value="DUF2332"/>
    <property type="match status" value="1"/>
</dbReference>
<protein>
    <recommendedName>
        <fullName evidence="3">DUF2332 domain-containing protein</fullName>
    </recommendedName>
</protein>
<evidence type="ECO:0008006" key="3">
    <source>
        <dbReference type="Google" id="ProtNLM"/>
    </source>
</evidence>
<evidence type="ECO:0000313" key="2">
    <source>
        <dbReference type="Proteomes" id="UP000031057"/>
    </source>
</evidence>
<dbReference type="InterPro" id="IPR011200">
    <property type="entry name" value="UCP012608"/>
</dbReference>
<dbReference type="Proteomes" id="UP000031057">
    <property type="component" value="Unassembled WGS sequence"/>
</dbReference>
<reference evidence="1 2" key="1">
    <citation type="submission" date="2014-10" db="EMBL/GenBank/DDBJ databases">
        <title>Genome sequence of Novosphingobium malaysiense MUSC 273(T).</title>
        <authorList>
            <person name="Lee L.-H."/>
        </authorList>
    </citation>
    <scope>NUCLEOTIDE SEQUENCE [LARGE SCALE GENOMIC DNA]</scope>
    <source>
        <strain evidence="1 2">MUSC 273</strain>
    </source>
</reference>
<gene>
    <name evidence="1" type="ORF">LK12_16520</name>
</gene>
<evidence type="ECO:0000313" key="1">
    <source>
        <dbReference type="EMBL" id="KHK90250.1"/>
    </source>
</evidence>
<dbReference type="STRING" id="1348853.LK12_16520"/>
<keyword evidence="2" id="KW-1185">Reference proteome</keyword>
<dbReference type="RefSeq" id="WP_039286398.1">
    <property type="nucleotide sequence ID" value="NZ_JTDI01000005.1"/>
</dbReference>
<name>A0A0B1ZLT8_9SPHN</name>
<dbReference type="EMBL" id="JTDI01000005">
    <property type="protein sequence ID" value="KHK90250.1"/>
    <property type="molecule type" value="Genomic_DNA"/>
</dbReference>
<comment type="caution">
    <text evidence="1">The sequence shown here is derived from an EMBL/GenBank/DDBJ whole genome shotgun (WGS) entry which is preliminary data.</text>
</comment>
<dbReference type="OrthoDB" id="7666987at2"/>
<proteinExistence type="predicted"/>
<accession>A0A0B1ZLT8</accession>
<sequence length="363" mass="40128">MNASALVESPEVVAASFRASERIFAVMGAHLFSEFCRHVPDDVEMIELASHAMAGARPAHLFSAVHYLLLGDSSDPLARYFGTLCEAPLPPEGAYPELARFCREHRPELLELLRTRSVQTTYAERCRAILPPMTVVARAAGEPLNLVEVGCSAGVLLAFDKFAYRLNTQGRIGAAEAPVVLQGELRGGPELFIPRIGKRAGIDLHILDARSEEDRRWLLALCFPELRKEQQNLAAALDVIAETDITFYEGDGLAMLADALANTPDPLCVFHSACLFYWPVEARKAFEKVLLDHAATREFWRIAIEPSDTFDDWQKGQDGNGAVAPSATKKSGEIRIMHYRNGQVESRAVGTPDAEYGNIEWYE</sequence>
<dbReference type="AlphaFoldDB" id="A0A0B1ZLT8"/>